<feature type="transmembrane region" description="Helical" evidence="1">
    <location>
        <begin position="12"/>
        <end position="32"/>
    </location>
</feature>
<proteinExistence type="predicted"/>
<evidence type="ECO:0008006" key="4">
    <source>
        <dbReference type="Google" id="ProtNLM"/>
    </source>
</evidence>
<dbReference type="RefSeq" id="WP_348740042.1">
    <property type="nucleotide sequence ID" value="NZ_CAXJRC010000045.1"/>
</dbReference>
<keyword evidence="1" id="KW-1133">Transmembrane helix</keyword>
<protein>
    <recommendedName>
        <fullName evidence="4">DUF4199 domain-containing protein</fullName>
    </recommendedName>
</protein>
<reference evidence="2 3" key="1">
    <citation type="submission" date="2024-05" db="EMBL/GenBank/DDBJ databases">
        <authorList>
            <person name="Duchaud E."/>
        </authorList>
    </citation>
    <scope>NUCLEOTIDE SEQUENCE [LARGE SCALE GENOMIC DNA]</scope>
    <source>
        <strain evidence="2">Ena-SAMPLE-TAB-13-05-2024-13:56:06:370-140305</strain>
    </source>
</reference>
<organism evidence="2 3">
    <name type="scientific">Tenacibaculum vairaonense</name>
    <dbReference type="NCBI Taxonomy" id="3137860"/>
    <lineage>
        <taxon>Bacteria</taxon>
        <taxon>Pseudomonadati</taxon>
        <taxon>Bacteroidota</taxon>
        <taxon>Flavobacteriia</taxon>
        <taxon>Flavobacteriales</taxon>
        <taxon>Flavobacteriaceae</taxon>
        <taxon>Tenacibaculum</taxon>
    </lineage>
</organism>
<feature type="transmembrane region" description="Helical" evidence="1">
    <location>
        <begin position="86"/>
        <end position="108"/>
    </location>
</feature>
<dbReference type="EMBL" id="CAXJRC010000045">
    <property type="protein sequence ID" value="CAL2108438.1"/>
    <property type="molecule type" value="Genomic_DNA"/>
</dbReference>
<name>A0ABP1FIN7_9FLAO</name>
<keyword evidence="3" id="KW-1185">Reference proteome</keyword>
<evidence type="ECO:0000313" key="3">
    <source>
        <dbReference type="Proteomes" id="UP001497602"/>
    </source>
</evidence>
<feature type="transmembrane region" description="Helical" evidence="1">
    <location>
        <begin position="44"/>
        <end position="65"/>
    </location>
</feature>
<gene>
    <name evidence="2" type="ORF">T190115A13A_80013</name>
</gene>
<evidence type="ECO:0000313" key="2">
    <source>
        <dbReference type="EMBL" id="CAL2108438.1"/>
    </source>
</evidence>
<dbReference type="Proteomes" id="UP001497602">
    <property type="component" value="Unassembled WGS sequence"/>
</dbReference>
<comment type="caution">
    <text evidence="2">The sequence shown here is derived from an EMBL/GenBank/DDBJ whole genome shotgun (WGS) entry which is preliminary data.</text>
</comment>
<keyword evidence="1" id="KW-0472">Membrane</keyword>
<accession>A0ABP1FIN7</accession>
<sequence length="164" mass="18860">MNKLKKWSGTIESGVLTGSATFFATLMVLMYWQSNGFTEVEFILMSVISGVFLFIFSLFFNYTFLKPNLLKKFKKRSELSRRRSNVVLVTLLVACITYLLMDYILFLVDASIPKDYLAFINNLEPNVENRIQNSYPLGLVNFITTLIFGIFASIISLFFIKKVN</sequence>
<keyword evidence="1" id="KW-0812">Transmembrane</keyword>
<evidence type="ECO:0000256" key="1">
    <source>
        <dbReference type="SAM" id="Phobius"/>
    </source>
</evidence>
<feature type="transmembrane region" description="Helical" evidence="1">
    <location>
        <begin position="139"/>
        <end position="160"/>
    </location>
</feature>